<name>A0ABX0XF12_9BACT</name>
<dbReference type="EMBL" id="JAATJH010000005">
    <property type="protein sequence ID" value="NJC27499.1"/>
    <property type="molecule type" value="Genomic_DNA"/>
</dbReference>
<feature type="transmembrane region" description="Helical" evidence="1">
    <location>
        <begin position="40"/>
        <end position="58"/>
    </location>
</feature>
<evidence type="ECO:0008006" key="4">
    <source>
        <dbReference type="Google" id="ProtNLM"/>
    </source>
</evidence>
<organism evidence="2 3">
    <name type="scientific">Neolewinella antarctica</name>
    <dbReference type="NCBI Taxonomy" id="442734"/>
    <lineage>
        <taxon>Bacteria</taxon>
        <taxon>Pseudomonadati</taxon>
        <taxon>Bacteroidota</taxon>
        <taxon>Saprospiria</taxon>
        <taxon>Saprospirales</taxon>
        <taxon>Lewinellaceae</taxon>
        <taxon>Neolewinella</taxon>
    </lineage>
</organism>
<keyword evidence="1" id="KW-0472">Membrane</keyword>
<accession>A0ABX0XF12</accession>
<evidence type="ECO:0000313" key="2">
    <source>
        <dbReference type="EMBL" id="NJC27499.1"/>
    </source>
</evidence>
<dbReference type="Pfam" id="PF14414">
    <property type="entry name" value="WHH"/>
    <property type="match status" value="1"/>
</dbReference>
<gene>
    <name evidence="2" type="ORF">GGR27_003016</name>
</gene>
<sequence length="285" mass="29239">MVYTDPAGDLVWFIPVVAGVVGGGFNLWQNRDNINNFGDGLAAFGIGAAAGVAGVYAAPVASVGVTLGATVTSYAAAGAVGGAVGGALQGFGNGTYFGTGSLSDRVFNGVSQAFQGAVIGGITGGIFGGVTGAFTHWLTPKVPTASAVLDDFNVEDQIASNRSGEVTLDTPIEVTTSARSTRNPHLAGKNHLKTNVPYDIHGYPNFKGHLHPSVTNDVIIGPTGRRLADEAAANAAAGLVKTPKGWTWHHHQQFGRMQLVNRTIHTQTGHTGGAKLWKAILAQGG</sequence>
<reference evidence="2 3" key="1">
    <citation type="submission" date="2020-03" db="EMBL/GenBank/DDBJ databases">
        <title>Genomic Encyclopedia of Type Strains, Phase IV (KMG-IV): sequencing the most valuable type-strain genomes for metagenomic binning, comparative biology and taxonomic classification.</title>
        <authorList>
            <person name="Goeker M."/>
        </authorList>
    </citation>
    <scope>NUCLEOTIDE SEQUENCE [LARGE SCALE GENOMIC DNA]</scope>
    <source>
        <strain evidence="2 3">DSM 105096</strain>
    </source>
</reference>
<keyword evidence="1" id="KW-0812">Transmembrane</keyword>
<comment type="caution">
    <text evidence="2">The sequence shown here is derived from an EMBL/GenBank/DDBJ whole genome shotgun (WGS) entry which is preliminary data.</text>
</comment>
<dbReference type="RefSeq" id="WP_168038656.1">
    <property type="nucleotide sequence ID" value="NZ_JAATJH010000005.1"/>
</dbReference>
<feature type="transmembrane region" description="Helical" evidence="1">
    <location>
        <begin position="12"/>
        <end position="28"/>
    </location>
</feature>
<protein>
    <recommendedName>
        <fullName evidence="4">HNH endonuclease</fullName>
    </recommendedName>
</protein>
<keyword evidence="1" id="KW-1133">Transmembrane helix</keyword>
<keyword evidence="3" id="KW-1185">Reference proteome</keyword>
<dbReference type="Proteomes" id="UP000770785">
    <property type="component" value="Unassembled WGS sequence"/>
</dbReference>
<dbReference type="InterPro" id="IPR032869">
    <property type="entry name" value="WHH_dom_containing"/>
</dbReference>
<evidence type="ECO:0000256" key="1">
    <source>
        <dbReference type="SAM" id="Phobius"/>
    </source>
</evidence>
<proteinExistence type="predicted"/>
<evidence type="ECO:0000313" key="3">
    <source>
        <dbReference type="Proteomes" id="UP000770785"/>
    </source>
</evidence>